<feature type="transmembrane region" description="Helical" evidence="1">
    <location>
        <begin position="28"/>
        <end position="48"/>
    </location>
</feature>
<dbReference type="AlphaFoldDB" id="A0A3N2R6U7"/>
<comment type="caution">
    <text evidence="2">The sequence shown here is derived from an EMBL/GenBank/DDBJ whole genome shotgun (WGS) entry which is preliminary data.</text>
</comment>
<gene>
    <name evidence="2" type="ORF">EAT49_07505</name>
</gene>
<dbReference type="OrthoDB" id="7691147at2"/>
<evidence type="ECO:0000313" key="3">
    <source>
        <dbReference type="Proteomes" id="UP000268016"/>
    </source>
</evidence>
<keyword evidence="1" id="KW-1133">Transmembrane helix</keyword>
<dbReference type="Gene3D" id="1.20.5.920">
    <property type="entry name" value="rhodobacter sphaeroides pufx membrane protein"/>
    <property type="match status" value="1"/>
</dbReference>
<dbReference type="InterPro" id="IPR020169">
    <property type="entry name" value="Intrinsic_membrane_PufX"/>
</dbReference>
<dbReference type="RefSeq" id="WP_123641676.1">
    <property type="nucleotide sequence ID" value="NZ_ML119083.1"/>
</dbReference>
<dbReference type="Pfam" id="PF11511">
    <property type="entry name" value="RhodobacterPufX"/>
    <property type="match status" value="1"/>
</dbReference>
<name>A0A3N2R6U7_9RHOB</name>
<reference evidence="2 3" key="1">
    <citation type="submission" date="2018-10" db="EMBL/GenBank/DDBJ databases">
        <title>Histidinibacterium lentulum gen. nov., sp. nov., a marine bacterium from the culture broth of Picochlorum sp. 122.</title>
        <authorList>
            <person name="Wang G."/>
        </authorList>
    </citation>
    <scope>NUCLEOTIDE SEQUENCE [LARGE SCALE GENOMIC DNA]</scope>
    <source>
        <strain evidence="2 3">B17</strain>
    </source>
</reference>
<dbReference type="Proteomes" id="UP000268016">
    <property type="component" value="Unassembled WGS sequence"/>
</dbReference>
<organism evidence="2 3">
    <name type="scientific">Histidinibacterium lentulum</name>
    <dbReference type="NCBI Taxonomy" id="2480588"/>
    <lineage>
        <taxon>Bacteria</taxon>
        <taxon>Pseudomonadati</taxon>
        <taxon>Pseudomonadota</taxon>
        <taxon>Alphaproteobacteria</taxon>
        <taxon>Rhodobacterales</taxon>
        <taxon>Paracoccaceae</taxon>
        <taxon>Histidinibacterium</taxon>
    </lineage>
</organism>
<keyword evidence="1" id="KW-0472">Membrane</keyword>
<keyword evidence="1" id="KW-0812">Transmembrane</keyword>
<evidence type="ECO:0000313" key="2">
    <source>
        <dbReference type="EMBL" id="ROU03128.1"/>
    </source>
</evidence>
<keyword evidence="3" id="KW-1185">Reference proteome</keyword>
<sequence>MVDDNDILRIGRKGQLAATTGYLMLKGAGYAAIVVVSIWLVIAVLAAIGELLPPESRDTPDPVVRDRLGLVLTAEELAGTA</sequence>
<evidence type="ECO:0000256" key="1">
    <source>
        <dbReference type="SAM" id="Phobius"/>
    </source>
</evidence>
<dbReference type="EMBL" id="RDRB01000003">
    <property type="protein sequence ID" value="ROU03128.1"/>
    <property type="molecule type" value="Genomic_DNA"/>
</dbReference>
<protein>
    <submittedName>
        <fullName evidence="2">1-deoxy-D-xylulose-5-phosphate synthase</fullName>
    </submittedName>
</protein>
<proteinExistence type="predicted"/>
<accession>A0A3N2R6U7</accession>